<keyword evidence="2" id="KW-0472">Membrane</keyword>
<keyword evidence="2" id="KW-0812">Transmembrane</keyword>
<organism evidence="3 4">
    <name type="scientific">Kwoniella shivajii</name>
    <dbReference type="NCBI Taxonomy" id="564305"/>
    <lineage>
        <taxon>Eukaryota</taxon>
        <taxon>Fungi</taxon>
        <taxon>Dikarya</taxon>
        <taxon>Basidiomycota</taxon>
        <taxon>Agaricomycotina</taxon>
        <taxon>Tremellomycetes</taxon>
        <taxon>Tremellales</taxon>
        <taxon>Cryptococcaceae</taxon>
        <taxon>Kwoniella</taxon>
    </lineage>
</organism>
<evidence type="ECO:0000313" key="4">
    <source>
        <dbReference type="Proteomes" id="UP001329825"/>
    </source>
</evidence>
<protein>
    <recommendedName>
        <fullName evidence="5">RGS domain-containing protein</fullName>
    </recommendedName>
</protein>
<dbReference type="GeneID" id="87954649"/>
<proteinExistence type="predicted"/>
<evidence type="ECO:0000256" key="2">
    <source>
        <dbReference type="SAM" id="Phobius"/>
    </source>
</evidence>
<dbReference type="Gene3D" id="1.10.167.10">
    <property type="entry name" value="Regulator of G-protein Signalling 4, domain 2"/>
    <property type="match status" value="1"/>
</dbReference>
<dbReference type="InterPro" id="IPR044926">
    <property type="entry name" value="RGS_subdomain_2"/>
</dbReference>
<feature type="region of interest" description="Disordered" evidence="1">
    <location>
        <begin position="485"/>
        <end position="508"/>
    </location>
</feature>
<dbReference type="Proteomes" id="UP001329825">
    <property type="component" value="Chromosome 3"/>
</dbReference>
<name>A0ABZ1CUY3_9TREE</name>
<keyword evidence="4" id="KW-1185">Reference proteome</keyword>
<accession>A0ABZ1CUY3</accession>
<feature type="transmembrane region" description="Helical" evidence="2">
    <location>
        <begin position="309"/>
        <end position="333"/>
    </location>
</feature>
<feature type="transmembrane region" description="Helical" evidence="2">
    <location>
        <begin position="644"/>
        <end position="668"/>
    </location>
</feature>
<dbReference type="InterPro" id="IPR036305">
    <property type="entry name" value="RGS_sf"/>
</dbReference>
<gene>
    <name evidence="3" type="ORF">IL334_002518</name>
</gene>
<evidence type="ECO:0000313" key="3">
    <source>
        <dbReference type="EMBL" id="WRT65573.1"/>
    </source>
</evidence>
<keyword evidence="2" id="KW-1133">Transmembrane helix</keyword>
<dbReference type="PANTHER" id="PTHR39466:SF1">
    <property type="entry name" value="RGS DOMAIN-CONTAINING PROTEIN"/>
    <property type="match status" value="1"/>
</dbReference>
<feature type="region of interest" description="Disordered" evidence="1">
    <location>
        <begin position="533"/>
        <end position="554"/>
    </location>
</feature>
<evidence type="ECO:0000256" key="1">
    <source>
        <dbReference type="SAM" id="MobiDB-lite"/>
    </source>
</evidence>
<feature type="region of interest" description="Disordered" evidence="1">
    <location>
        <begin position="431"/>
        <end position="461"/>
    </location>
</feature>
<dbReference type="PANTHER" id="PTHR39466">
    <property type="entry name" value="RGS DOMAIN-CONTAINING PROTEIN"/>
    <property type="match status" value="1"/>
</dbReference>
<evidence type="ECO:0008006" key="5">
    <source>
        <dbReference type="Google" id="ProtNLM"/>
    </source>
</evidence>
<dbReference type="EMBL" id="CP141883">
    <property type="protein sequence ID" value="WRT65573.1"/>
    <property type="molecule type" value="Genomic_DNA"/>
</dbReference>
<sequence length="669" mass="74381">MSESTQPGRSSSIHSMLSVSTHPLSRFNSSAVQPILDDLKLSNILNGETCPPISFIDFASFVANKEFTTENLLFILWFRSYRERFDKLEQKVKETIPIPSTRLGDRYDPYGYIDRPMPQHDPSEPEQDTPVVFSEPFRSRDGGSKPCFCHTENINHKTCRQFSSCHCAETKVVTARRASRLLSITHSLIGSRRPSTISHPNESNALTSILHQATHPPLPPPGTVLAEPAQQPMRDEAHRGFATFLRKGGSKELGISDELREYTRVCLARSTAPEVFLPLYEEIYHVVETQSLPHFLANAKSNINRPKQVFWYAVGAADFGLGAVIYILLTLLLPDHPFKHRAWRLFSIVFATFGAMQFYSAYRGFCTQVWGRSHRQVRPWEMDELDDEETLVESRGASELKEESFMPEPTQSISRREMDIHLPDGVQPLADLGGAASIPSDAGEDDLIKEGGSPASSKQDSVTVALPVLDGSEVSDAERRRLEVRRSTIKAPSPNEAFPISDDMAPPTISFSDTDNRHRREISPFINDEAVFPSSASSTRGSINVSGASSGVPLTRSKSRLHSIASQRANKEISALLSKLLKAPISTEDDDLADPLSTSFKSNGLRKRITKHKDKPKRPKVFGPEKLVEDPRVKKVYRDIKRDILILGGIVASIWIVLCLAVPCAGLAS</sequence>
<dbReference type="RefSeq" id="XP_062790313.1">
    <property type="nucleotide sequence ID" value="XM_062934262.1"/>
</dbReference>
<feature type="compositionally biased region" description="Polar residues" evidence="1">
    <location>
        <begin position="534"/>
        <end position="549"/>
    </location>
</feature>
<feature type="transmembrane region" description="Helical" evidence="2">
    <location>
        <begin position="345"/>
        <end position="365"/>
    </location>
</feature>
<dbReference type="SUPFAM" id="SSF48097">
    <property type="entry name" value="Regulator of G-protein signaling, RGS"/>
    <property type="match status" value="1"/>
</dbReference>
<reference evidence="3 4" key="1">
    <citation type="submission" date="2024-01" db="EMBL/GenBank/DDBJ databases">
        <title>Comparative genomics of Cryptococcus and Kwoniella reveals pathogenesis evolution and contrasting modes of karyotype evolution via chromosome fusion or intercentromeric recombination.</title>
        <authorList>
            <person name="Coelho M.A."/>
            <person name="David-Palma M."/>
            <person name="Shea T."/>
            <person name="Bowers K."/>
            <person name="McGinley-Smith S."/>
            <person name="Mohammad A.W."/>
            <person name="Gnirke A."/>
            <person name="Yurkov A.M."/>
            <person name="Nowrousian M."/>
            <person name="Sun S."/>
            <person name="Cuomo C.A."/>
            <person name="Heitman J."/>
        </authorList>
    </citation>
    <scope>NUCLEOTIDE SEQUENCE [LARGE SCALE GENOMIC DNA]</scope>
    <source>
        <strain evidence="3">CBS 11374</strain>
    </source>
</reference>